<feature type="compositionally biased region" description="Low complexity" evidence="1">
    <location>
        <begin position="15"/>
        <end position="32"/>
    </location>
</feature>
<dbReference type="PANTHER" id="PTHR47843:SF5">
    <property type="entry name" value="BTB_POZ DOMAIN PROTEIN"/>
    <property type="match status" value="1"/>
</dbReference>
<reference evidence="2" key="1">
    <citation type="submission" date="2020-02" db="EMBL/GenBank/DDBJ databases">
        <authorList>
            <person name="Palmer J.M."/>
        </authorList>
    </citation>
    <scope>NUCLEOTIDE SEQUENCE</scope>
    <source>
        <strain evidence="2">EPUS1.4</strain>
        <tissue evidence="2">Thallus</tissue>
    </source>
</reference>
<gene>
    <name evidence="2" type="ORF">GJ744_010415</name>
</gene>
<evidence type="ECO:0000313" key="2">
    <source>
        <dbReference type="EMBL" id="KAF7507484.1"/>
    </source>
</evidence>
<name>A0A8H7AHE8_9EURO</name>
<dbReference type="OrthoDB" id="4151551at2759"/>
<evidence type="ECO:0000313" key="3">
    <source>
        <dbReference type="Proteomes" id="UP000606974"/>
    </source>
</evidence>
<dbReference type="EMBL" id="JAACFV010000068">
    <property type="protein sequence ID" value="KAF7507484.1"/>
    <property type="molecule type" value="Genomic_DNA"/>
</dbReference>
<protein>
    <submittedName>
        <fullName evidence="2">Uncharacterized protein</fullName>
    </submittedName>
</protein>
<proteinExistence type="predicted"/>
<organism evidence="2 3">
    <name type="scientific">Endocarpon pusillum</name>
    <dbReference type="NCBI Taxonomy" id="364733"/>
    <lineage>
        <taxon>Eukaryota</taxon>
        <taxon>Fungi</taxon>
        <taxon>Dikarya</taxon>
        <taxon>Ascomycota</taxon>
        <taxon>Pezizomycotina</taxon>
        <taxon>Eurotiomycetes</taxon>
        <taxon>Chaetothyriomycetidae</taxon>
        <taxon>Verrucariales</taxon>
        <taxon>Verrucariaceae</taxon>
        <taxon>Endocarpon</taxon>
    </lineage>
</organism>
<dbReference type="AlphaFoldDB" id="A0A8H7AHE8"/>
<feature type="region of interest" description="Disordered" evidence="1">
    <location>
        <begin position="1"/>
        <end position="36"/>
    </location>
</feature>
<evidence type="ECO:0000256" key="1">
    <source>
        <dbReference type="SAM" id="MobiDB-lite"/>
    </source>
</evidence>
<keyword evidence="3" id="KW-1185">Reference proteome</keyword>
<dbReference type="Proteomes" id="UP000606974">
    <property type="component" value="Unassembled WGS sequence"/>
</dbReference>
<accession>A0A8H7AHE8</accession>
<comment type="caution">
    <text evidence="2">The sequence shown here is derived from an EMBL/GenBank/DDBJ whole genome shotgun (WGS) entry which is preliminary data.</text>
</comment>
<sequence length="188" mass="20877">MYSLDYQDEQRGNVEAAGSSDAEASNASNSDATVASAKREVLAETLVNNSGGNVPSQEDSQPTLFSTVRVYAIADKYNVQSLKDFAQERFGRWARSNWPCEDFTAIIREVFSSTPSSDRGLRDIVSGTVADHLGFFIRIDEFRELVEDVGELGLGMLDKFTIRHTEEKSALLSQIKVLEAKIALYQLR</sequence>
<dbReference type="PANTHER" id="PTHR47843">
    <property type="entry name" value="BTB DOMAIN-CONTAINING PROTEIN-RELATED"/>
    <property type="match status" value="1"/>
</dbReference>